<sequence>KDDYLCSPNGGKAKLKNGAKNAERGEKKNKNFLLANKKKVLTFAIPNKTGQKH</sequence>
<gene>
    <name evidence="2" type="ORF">C8P68_1167</name>
</gene>
<accession>A0A2T5J4A0</accession>
<keyword evidence="3" id="KW-1185">Reference proteome</keyword>
<feature type="non-terminal residue" evidence="2">
    <location>
        <position position="1"/>
    </location>
</feature>
<protein>
    <submittedName>
        <fullName evidence="2">Uncharacterized protein</fullName>
    </submittedName>
</protein>
<dbReference type="AlphaFoldDB" id="A0A2T5J4A0"/>
<dbReference type="Proteomes" id="UP000244168">
    <property type="component" value="Unassembled WGS sequence"/>
</dbReference>
<comment type="caution">
    <text evidence="2">The sequence shown here is derived from an EMBL/GenBank/DDBJ whole genome shotgun (WGS) entry which is preliminary data.</text>
</comment>
<feature type="region of interest" description="Disordered" evidence="1">
    <location>
        <begin position="1"/>
        <end position="26"/>
    </location>
</feature>
<proteinExistence type="predicted"/>
<evidence type="ECO:0000313" key="2">
    <source>
        <dbReference type="EMBL" id="PTQ91936.1"/>
    </source>
</evidence>
<feature type="compositionally biased region" description="Low complexity" evidence="1">
    <location>
        <begin position="9"/>
        <end position="20"/>
    </location>
</feature>
<dbReference type="EMBL" id="QAOQ01000016">
    <property type="protein sequence ID" value="PTQ91936.1"/>
    <property type="molecule type" value="Genomic_DNA"/>
</dbReference>
<reference evidence="2 3" key="1">
    <citation type="submission" date="2018-04" db="EMBL/GenBank/DDBJ databases">
        <title>Genomic Encyclopedia of Archaeal and Bacterial Type Strains, Phase II (KMG-II): from individual species to whole genera.</title>
        <authorList>
            <person name="Goeker M."/>
        </authorList>
    </citation>
    <scope>NUCLEOTIDE SEQUENCE [LARGE SCALE GENOMIC DNA]</scope>
    <source>
        <strain evidence="2 3">DSM 26809</strain>
    </source>
</reference>
<name>A0A2T5J4A0_9SPHI</name>
<organism evidence="2 3">
    <name type="scientific">Mucilaginibacter yixingensis</name>
    <dbReference type="NCBI Taxonomy" id="1295612"/>
    <lineage>
        <taxon>Bacteria</taxon>
        <taxon>Pseudomonadati</taxon>
        <taxon>Bacteroidota</taxon>
        <taxon>Sphingobacteriia</taxon>
        <taxon>Sphingobacteriales</taxon>
        <taxon>Sphingobacteriaceae</taxon>
        <taxon>Mucilaginibacter</taxon>
    </lineage>
</organism>
<evidence type="ECO:0000313" key="3">
    <source>
        <dbReference type="Proteomes" id="UP000244168"/>
    </source>
</evidence>
<evidence type="ECO:0000256" key="1">
    <source>
        <dbReference type="SAM" id="MobiDB-lite"/>
    </source>
</evidence>